<dbReference type="Gene3D" id="1.20.120.1150">
    <property type="match status" value="1"/>
</dbReference>
<evidence type="ECO:0000256" key="11">
    <source>
        <dbReference type="SAM" id="MobiDB-lite"/>
    </source>
</evidence>
<keyword evidence="7 10" id="KW-0413">Isomerase</keyword>
<dbReference type="GO" id="GO:0005634">
    <property type="term" value="C:nucleus"/>
    <property type="evidence" value="ECO:0007669"/>
    <property type="project" value="UniProtKB-SubCell"/>
</dbReference>
<comment type="function">
    <text evidence="9">PPIases accelerate the folding of proteins. It catalyzes the cis-trans isomerization of proline imidic peptide bonds in oligopeptides. Acts as a regulatory subunit for PP2A-like phosphatases modulating their activity or substrate specificity, probably by inducing a conformational change in the catalytic subunit, a direct target of the PPIase. Can reactivate inactive phosphatase PP2A-phosphatase methylesterase complexes (PP2Ai) in presence of ATP and Mg(2+) by dissociating the inactive form from the complex.</text>
</comment>
<evidence type="ECO:0000256" key="1">
    <source>
        <dbReference type="ARBA" id="ARBA00000971"/>
    </source>
</evidence>
<comment type="similarity">
    <text evidence="4 10">Belongs to the PTPA-type PPIase family.</text>
</comment>
<feature type="compositionally biased region" description="Low complexity" evidence="11">
    <location>
        <begin position="415"/>
        <end position="424"/>
    </location>
</feature>
<protein>
    <recommendedName>
        <fullName evidence="10">Serine/threonine-protein phosphatase 2A activator</fullName>
        <ecNumber evidence="10">5.2.1.8</ecNumber>
    </recommendedName>
    <alternativeName>
        <fullName evidence="10">Phosphotyrosyl phosphatase activator</fullName>
    </alternativeName>
</protein>
<dbReference type="GO" id="GO:0003755">
    <property type="term" value="F:peptidyl-prolyl cis-trans isomerase activity"/>
    <property type="evidence" value="ECO:0007669"/>
    <property type="project" value="UniProtKB-KW"/>
</dbReference>
<dbReference type="CDD" id="cd04087">
    <property type="entry name" value="PTPA"/>
    <property type="match status" value="1"/>
</dbReference>
<sequence length="543" mass="57942">MEESAARVSDTDSASNVPSLSLLSKTQPQTFIAPLKKINEGHDVSAFLVSKAYGDIMTFLLELNRAMFPSHIKDGSTSGQKRVQTWDLGCQAVEFSETVQKLRRLLEALDRIIDEVPPDPGPRRFGNASFKKWYQTVEEQTSDLLKSHLPESTLQHPHESEVKAEAELSSYFLGSFGSSQRLDYGSGHELSFLAFLGCIWKLGGFSSPNEHSTSGNEERAIVLGLIVPYLSLIRRLILTYTLEPAGSHGVWGLDDHSFIPYIFGSAQYGPAISPSDQTPIEGSRPDAPDPADVAKTAAVKRQRHQNMYFDAIGFIHDVKKGPFWEHSPMLYDISGIRTGWGKINKGMIKMYNAEVLSKFPVVQHFPFGSLFSFDQDPDAAPPPPSVHAANQPVRDGFGSSAADKVAAPRAPPQPGTQAPAASQATSVPGTAAPQTSKGPSKPSPAVGTAAPWARGPTAMIDPAEGAATRPAPRGTPPSGAESGTVAPWASRQPAATGAASPPTRFPQPGPRPTPADGGIPPAADSAAAQSMPPPTRAPWAKPP</sequence>
<dbReference type="PANTHER" id="PTHR10012">
    <property type="entry name" value="SERINE/THREONINE-PROTEIN PHOSPHATASE 2A REGULATORY SUBUNIT B"/>
    <property type="match status" value="1"/>
</dbReference>
<dbReference type="EC" id="5.2.1.8" evidence="10"/>
<dbReference type="FunFam" id="1.20.120.1150:FF:000003">
    <property type="entry name" value="Serine/threonine-protein phosphatase 2A activator"/>
    <property type="match status" value="1"/>
</dbReference>
<evidence type="ECO:0000256" key="4">
    <source>
        <dbReference type="ARBA" id="ARBA00011019"/>
    </source>
</evidence>
<dbReference type="GeneID" id="59336168"/>
<dbReference type="GO" id="GO:0008160">
    <property type="term" value="F:protein tyrosine phosphatase activator activity"/>
    <property type="evidence" value="ECO:0007669"/>
    <property type="project" value="TreeGrafter"/>
</dbReference>
<dbReference type="Pfam" id="PF03095">
    <property type="entry name" value="PTPA"/>
    <property type="match status" value="1"/>
</dbReference>
<keyword evidence="5 10" id="KW-0963">Cytoplasm</keyword>
<evidence type="ECO:0000256" key="6">
    <source>
        <dbReference type="ARBA" id="ARBA00023110"/>
    </source>
</evidence>
<evidence type="ECO:0000256" key="7">
    <source>
        <dbReference type="ARBA" id="ARBA00023235"/>
    </source>
</evidence>
<comment type="caution">
    <text evidence="12">The sequence shown here is derived from an EMBL/GenBank/DDBJ whole genome shotgun (WGS) entry which is preliminary data.</text>
</comment>
<keyword evidence="13" id="KW-1185">Reference proteome</keyword>
<dbReference type="Proteomes" id="UP000593566">
    <property type="component" value="Unassembled WGS sequence"/>
</dbReference>
<feature type="compositionally biased region" description="Polar residues" evidence="11">
    <location>
        <begin position="425"/>
        <end position="438"/>
    </location>
</feature>
<comment type="subcellular location">
    <subcellularLocation>
        <location evidence="3 10">Cytoplasm</location>
    </subcellularLocation>
    <subcellularLocation>
        <location evidence="2">Nucleus</location>
    </subcellularLocation>
</comment>
<evidence type="ECO:0000256" key="3">
    <source>
        <dbReference type="ARBA" id="ARBA00004496"/>
    </source>
</evidence>
<evidence type="ECO:0000256" key="2">
    <source>
        <dbReference type="ARBA" id="ARBA00004123"/>
    </source>
</evidence>
<proteinExistence type="inferred from homology"/>
<dbReference type="AlphaFoldDB" id="A0A8H6CR45"/>
<dbReference type="InterPro" id="IPR037218">
    <property type="entry name" value="PTPA_sf"/>
</dbReference>
<organism evidence="12 13">
    <name type="scientific">Letharia lupina</name>
    <dbReference type="NCBI Taxonomy" id="560253"/>
    <lineage>
        <taxon>Eukaryota</taxon>
        <taxon>Fungi</taxon>
        <taxon>Dikarya</taxon>
        <taxon>Ascomycota</taxon>
        <taxon>Pezizomycotina</taxon>
        <taxon>Lecanoromycetes</taxon>
        <taxon>OSLEUM clade</taxon>
        <taxon>Lecanoromycetidae</taxon>
        <taxon>Lecanorales</taxon>
        <taxon>Lecanorineae</taxon>
        <taxon>Parmeliaceae</taxon>
        <taxon>Letharia</taxon>
    </lineage>
</organism>
<evidence type="ECO:0000256" key="9">
    <source>
        <dbReference type="ARBA" id="ARBA00025287"/>
    </source>
</evidence>
<evidence type="ECO:0000256" key="10">
    <source>
        <dbReference type="RuleBase" id="RU361210"/>
    </source>
</evidence>
<dbReference type="SUPFAM" id="SSF140984">
    <property type="entry name" value="PTPA-like"/>
    <property type="match status" value="1"/>
</dbReference>
<feature type="compositionally biased region" description="Pro residues" evidence="11">
    <location>
        <begin position="531"/>
        <end position="543"/>
    </location>
</feature>
<dbReference type="RefSeq" id="XP_037155977.1">
    <property type="nucleotide sequence ID" value="XM_037298641.1"/>
</dbReference>
<accession>A0A8H6CR45</accession>
<evidence type="ECO:0000313" key="12">
    <source>
        <dbReference type="EMBL" id="KAF6228043.1"/>
    </source>
</evidence>
<dbReference type="InterPro" id="IPR004327">
    <property type="entry name" value="Phstyr_phstse_ac"/>
</dbReference>
<feature type="compositionally biased region" description="Low complexity" evidence="11">
    <location>
        <begin position="465"/>
        <end position="480"/>
    </location>
</feature>
<dbReference type="InterPro" id="IPR043170">
    <property type="entry name" value="PTPA_C_lid"/>
</dbReference>
<feature type="compositionally biased region" description="Pro residues" evidence="11">
    <location>
        <begin position="503"/>
        <end position="513"/>
    </location>
</feature>
<evidence type="ECO:0000256" key="5">
    <source>
        <dbReference type="ARBA" id="ARBA00022490"/>
    </source>
</evidence>
<keyword evidence="8" id="KW-0539">Nucleus</keyword>
<name>A0A8H6CR45_9LECA</name>
<feature type="region of interest" description="Disordered" evidence="11">
    <location>
        <begin position="375"/>
        <end position="543"/>
    </location>
</feature>
<evidence type="ECO:0000256" key="8">
    <source>
        <dbReference type="ARBA" id="ARBA00023242"/>
    </source>
</evidence>
<comment type="catalytic activity">
    <reaction evidence="1 10">
        <text>[protein]-peptidylproline (omega=180) = [protein]-peptidylproline (omega=0)</text>
        <dbReference type="Rhea" id="RHEA:16237"/>
        <dbReference type="Rhea" id="RHEA-COMP:10747"/>
        <dbReference type="Rhea" id="RHEA-COMP:10748"/>
        <dbReference type="ChEBI" id="CHEBI:83833"/>
        <dbReference type="ChEBI" id="CHEBI:83834"/>
        <dbReference type="EC" id="5.2.1.8"/>
    </reaction>
</comment>
<keyword evidence="6 10" id="KW-0697">Rotamase</keyword>
<gene>
    <name evidence="12" type="ORF">HO133_007771</name>
</gene>
<evidence type="ECO:0000313" key="13">
    <source>
        <dbReference type="Proteomes" id="UP000593566"/>
    </source>
</evidence>
<dbReference type="GO" id="GO:0007052">
    <property type="term" value="P:mitotic spindle organization"/>
    <property type="evidence" value="ECO:0007669"/>
    <property type="project" value="TreeGrafter"/>
</dbReference>
<reference evidence="12 13" key="1">
    <citation type="journal article" date="2020" name="Genomics">
        <title>Complete, high-quality genomes from long-read metagenomic sequencing of two wolf lichen thalli reveals enigmatic genome architecture.</title>
        <authorList>
            <person name="McKenzie S.K."/>
            <person name="Walston R.F."/>
            <person name="Allen J.L."/>
        </authorList>
    </citation>
    <scope>NUCLEOTIDE SEQUENCE [LARGE SCALE GENOMIC DNA]</scope>
    <source>
        <strain evidence="12">WasteWater1</strain>
    </source>
</reference>
<dbReference type="PANTHER" id="PTHR10012:SF3">
    <property type="entry name" value="SERINE_THREONINE-PROTEIN PHOSPHATASE 2A ACTIVATOR 1"/>
    <property type="match status" value="1"/>
</dbReference>
<dbReference type="EMBL" id="JACCJB010000004">
    <property type="protein sequence ID" value="KAF6228043.1"/>
    <property type="molecule type" value="Genomic_DNA"/>
</dbReference>
<dbReference type="GO" id="GO:0005737">
    <property type="term" value="C:cytoplasm"/>
    <property type="evidence" value="ECO:0007669"/>
    <property type="project" value="UniProtKB-SubCell"/>
</dbReference>
<dbReference type="GO" id="GO:0000159">
    <property type="term" value="C:protein phosphatase type 2A complex"/>
    <property type="evidence" value="ECO:0007669"/>
    <property type="project" value="TreeGrafter"/>
</dbReference>